<accession>A0A0J9E2M0</accession>
<comment type="caution">
    <text evidence="1">The sequence shown here is derived from an EMBL/GenBank/DDBJ whole genome shotgun (WGS) entry which is preliminary data.</text>
</comment>
<dbReference type="AlphaFoldDB" id="A0A0J9E2M0"/>
<dbReference type="STRING" id="1675527.AIOL_001938"/>
<sequence length="254" mass="27985">MDTFEDPMRRELEGFAVDDVVELFTVDARVIGGDVYRFAPTPVPGADGAQVQPAFGGETYAVIPFESEGWEWSAGGTLPQPTVRFLMAREDGDQVSVAAYLMSMVEAHDDLLGAQVHRVQTLRKFLDDGSEPNPQAHMGVEVYTVARKVNQTPDMIEFQLQSALDLEDVYLPRRQVLNYCQWTYRRALADGGFDYSNATCPYVGASYFDANGDPVSEPGQDRCGRQLSDCKLRFGATAKLPYGGFPGAGKFRTG</sequence>
<dbReference type="NCBIfam" id="TIGR01600">
    <property type="entry name" value="phage_tail_L"/>
    <property type="match status" value="1"/>
</dbReference>
<gene>
    <name evidence="1" type="ORF">AIOL_001938</name>
</gene>
<proteinExistence type="predicted"/>
<dbReference type="Proteomes" id="UP000037178">
    <property type="component" value="Unassembled WGS sequence"/>
</dbReference>
<dbReference type="GO" id="GO:0030430">
    <property type="term" value="C:host cell cytoplasm"/>
    <property type="evidence" value="ECO:0007669"/>
    <property type="project" value="InterPro"/>
</dbReference>
<dbReference type="PATRIC" id="fig|1675527.3.peg.2037"/>
<dbReference type="RefSeq" id="WP_049642780.1">
    <property type="nucleotide sequence ID" value="NZ_LFTY01000002.1"/>
</dbReference>
<dbReference type="InterPro" id="IPR006487">
    <property type="entry name" value="Phage_lambda_L"/>
</dbReference>
<evidence type="ECO:0000313" key="1">
    <source>
        <dbReference type="EMBL" id="KMW56980.1"/>
    </source>
</evidence>
<keyword evidence="2" id="KW-1185">Reference proteome</keyword>
<name>A0A0J9E2M0_9RHOB</name>
<dbReference type="GO" id="GO:0051536">
    <property type="term" value="F:iron-sulfur cluster binding"/>
    <property type="evidence" value="ECO:0007669"/>
    <property type="project" value="InterPro"/>
</dbReference>
<organism evidence="1 2">
    <name type="scientific">Candidatus Rhodobacter oscarellae</name>
    <dbReference type="NCBI Taxonomy" id="1675527"/>
    <lineage>
        <taxon>Bacteria</taxon>
        <taxon>Pseudomonadati</taxon>
        <taxon>Pseudomonadota</taxon>
        <taxon>Alphaproteobacteria</taxon>
        <taxon>Rhodobacterales</taxon>
        <taxon>Rhodobacter group</taxon>
        <taxon>Rhodobacter</taxon>
    </lineage>
</organism>
<dbReference type="EMBL" id="LFTY01000002">
    <property type="protein sequence ID" value="KMW56980.1"/>
    <property type="molecule type" value="Genomic_DNA"/>
</dbReference>
<dbReference type="OrthoDB" id="5673400at2"/>
<dbReference type="Pfam" id="PF05100">
    <property type="entry name" value="Phage_tail_L"/>
    <property type="match status" value="1"/>
</dbReference>
<reference evidence="1 2" key="1">
    <citation type="submission" date="2015-06" db="EMBL/GenBank/DDBJ databases">
        <title>Draft genome sequence of an Alphaproteobacteria species associated to the Mediterranean sponge Oscarella lobularis.</title>
        <authorList>
            <person name="Jourda C."/>
            <person name="Santini S."/>
            <person name="Claverie J.-M."/>
        </authorList>
    </citation>
    <scope>NUCLEOTIDE SEQUENCE [LARGE SCALE GENOMIC DNA]</scope>
    <source>
        <strain evidence="1">IGS</strain>
    </source>
</reference>
<protein>
    <submittedName>
        <fullName evidence="1">Phage minor tail protein</fullName>
    </submittedName>
</protein>
<evidence type="ECO:0000313" key="2">
    <source>
        <dbReference type="Proteomes" id="UP000037178"/>
    </source>
</evidence>
<dbReference type="GO" id="GO:0046718">
    <property type="term" value="P:symbiont entry into host cell"/>
    <property type="evidence" value="ECO:0007669"/>
    <property type="project" value="InterPro"/>
</dbReference>